<feature type="compositionally biased region" description="Low complexity" evidence="1">
    <location>
        <begin position="26"/>
        <end position="37"/>
    </location>
</feature>
<keyword evidence="4" id="KW-1185">Reference proteome</keyword>
<dbReference type="AlphaFoldDB" id="A0A0R2NK17"/>
<reference evidence="3 4" key="1">
    <citation type="journal article" date="2015" name="Genome Announc.">
        <title>Expanding the biotechnology potential of lactobacilli through comparative genomics of 213 strains and associated genera.</title>
        <authorList>
            <person name="Sun Z."/>
            <person name="Harris H.M."/>
            <person name="McCann A."/>
            <person name="Guo C."/>
            <person name="Argimon S."/>
            <person name="Zhang W."/>
            <person name="Yang X."/>
            <person name="Jeffery I.B."/>
            <person name="Cooney J.C."/>
            <person name="Kagawa T.F."/>
            <person name="Liu W."/>
            <person name="Song Y."/>
            <person name="Salvetti E."/>
            <person name="Wrobel A."/>
            <person name="Rasinkangas P."/>
            <person name="Parkhill J."/>
            <person name="Rea M.C."/>
            <person name="O'Sullivan O."/>
            <person name="Ritari J."/>
            <person name="Douillard F.P."/>
            <person name="Paul Ross R."/>
            <person name="Yang R."/>
            <person name="Briner A.E."/>
            <person name="Felis G.E."/>
            <person name="de Vos W.M."/>
            <person name="Barrangou R."/>
            <person name="Klaenhammer T.R."/>
            <person name="Caufield P.W."/>
            <person name="Cui Y."/>
            <person name="Zhang H."/>
            <person name="O'Toole P.W."/>
        </authorList>
    </citation>
    <scope>NUCLEOTIDE SEQUENCE [LARGE SCALE GENOMIC DNA]</scope>
    <source>
        <strain evidence="3 4">DSM 23026</strain>
    </source>
</reference>
<feature type="chain" id="PRO_5038419358" description="Lipoprotein" evidence="2">
    <location>
        <begin position="23"/>
        <end position="275"/>
    </location>
</feature>
<comment type="caution">
    <text evidence="3">The sequence shown here is derived from an EMBL/GenBank/DDBJ whole genome shotgun (WGS) entry which is preliminary data.</text>
</comment>
<feature type="region of interest" description="Disordered" evidence="1">
    <location>
        <begin position="23"/>
        <end position="43"/>
    </location>
</feature>
<evidence type="ECO:0000313" key="3">
    <source>
        <dbReference type="EMBL" id="KRO24672.1"/>
    </source>
</evidence>
<accession>A0A0R2NK17</accession>
<dbReference type="Proteomes" id="UP000051249">
    <property type="component" value="Unassembled WGS sequence"/>
</dbReference>
<sequence length="275" mass="30573">MKKNILILPTVLILLTALSACSHPNKTSQKSSTSSSKVVAKPKEVKKSITAETDTLTKDSYSLQDLVNSKQHLTWYLARKSGEVTGVLETQNGTGRMYTANDDISTTAGRTGDAIETLDDMAPETDNSNIAAAKDYEKNLWNDTKDSAVEHLKMDINSDDEESKEYKTDSEQEKKVDGYTYTAAPFKKIVFGRDTSDDRSKLKLTVPSTNWSLSDSHTAQFTTTDINLTKTAPLLKKDNIAYLGFEYADSEMSGGNMYLYLRMEQSKKMPTLTLK</sequence>
<evidence type="ECO:0000256" key="2">
    <source>
        <dbReference type="SAM" id="SignalP"/>
    </source>
</evidence>
<evidence type="ECO:0008006" key="5">
    <source>
        <dbReference type="Google" id="ProtNLM"/>
    </source>
</evidence>
<protein>
    <recommendedName>
        <fullName evidence="5">Lipoprotein</fullName>
    </recommendedName>
</protein>
<dbReference type="PATRIC" id="fig|480391.4.peg.813"/>
<dbReference type="PROSITE" id="PS51257">
    <property type="entry name" value="PROKAR_LIPOPROTEIN"/>
    <property type="match status" value="1"/>
</dbReference>
<gene>
    <name evidence="3" type="ORF">IV88_GL000802</name>
</gene>
<evidence type="ECO:0000313" key="4">
    <source>
        <dbReference type="Proteomes" id="UP000051249"/>
    </source>
</evidence>
<proteinExistence type="predicted"/>
<organism evidence="3 4">
    <name type="scientific">Pediococcus argentinicus</name>
    <dbReference type="NCBI Taxonomy" id="480391"/>
    <lineage>
        <taxon>Bacteria</taxon>
        <taxon>Bacillati</taxon>
        <taxon>Bacillota</taxon>
        <taxon>Bacilli</taxon>
        <taxon>Lactobacillales</taxon>
        <taxon>Lactobacillaceae</taxon>
        <taxon>Pediococcus</taxon>
    </lineage>
</organism>
<name>A0A0R2NK17_9LACO</name>
<evidence type="ECO:0000256" key="1">
    <source>
        <dbReference type="SAM" id="MobiDB-lite"/>
    </source>
</evidence>
<keyword evidence="2" id="KW-0732">Signal</keyword>
<dbReference type="RefSeq" id="WP_057799916.1">
    <property type="nucleotide sequence ID" value="NZ_BJZZ01000023.1"/>
</dbReference>
<dbReference type="EMBL" id="JQCQ01000024">
    <property type="protein sequence ID" value="KRO24672.1"/>
    <property type="molecule type" value="Genomic_DNA"/>
</dbReference>
<feature type="signal peptide" evidence="2">
    <location>
        <begin position="1"/>
        <end position="22"/>
    </location>
</feature>